<proteinExistence type="predicted"/>
<comment type="caution">
    <text evidence="1">The sequence shown here is derived from an EMBL/GenBank/DDBJ whole genome shotgun (WGS) entry which is preliminary data.</text>
</comment>
<dbReference type="Proteomes" id="UP000193377">
    <property type="component" value="Unassembled WGS sequence"/>
</dbReference>
<accession>A0A1X2Z216</accession>
<evidence type="ECO:0000313" key="2">
    <source>
        <dbReference type="Proteomes" id="UP000193377"/>
    </source>
</evidence>
<dbReference type="EMBL" id="LNKD01000001">
    <property type="protein sequence ID" value="OSG88459.1"/>
    <property type="molecule type" value="Genomic_DNA"/>
</dbReference>
<reference evidence="1 2" key="1">
    <citation type="journal article" date="2016" name="Sci. Rep.">
        <title>Evaluation of genetic diversity among strains of the human gut commensal Bifidobacterium adolescentis.</title>
        <authorList>
            <person name="Duranti S."/>
            <person name="Milani C."/>
            <person name="Lugli G.A."/>
            <person name="Mancabelli L."/>
            <person name="Turroni F."/>
            <person name="Ferrario C."/>
            <person name="Mangifesta M."/>
            <person name="Viappiani A."/>
            <person name="Sanchez B."/>
            <person name="Margolles A."/>
            <person name="van Sinderen D."/>
            <person name="Ventura M."/>
        </authorList>
    </citation>
    <scope>NUCLEOTIDE SEQUENCE [LARGE SCALE GENOMIC DNA]</scope>
    <source>
        <strain evidence="1 2">487B</strain>
    </source>
</reference>
<name>A0A1X2Z216_BIFAD</name>
<gene>
    <name evidence="1" type="ORF">B0487_1380</name>
</gene>
<sequence length="290" mass="31953">MSEEMKGTTRYLDATVMEYALLDHARLRTPYGTQDDVRAYAAGGEKAALHDLALALADMASRTGISWTTASDTAPTFRDGGTEAYVELRRDQPNGHYSHLDAEAYLCTADGPRCIARLNLTEPGDIPSTVSGADGLASRIADRLNHPQFPKAGAYGPTAGRMGDWYRGVEERFAAMSEENRRTRAIEPDEEAYHVGTGMYVTAEQFADVLPSPLLANRFVIMSFGYDADQASLHWNDMDYWSDEAAETAITDGDEDGCYWTGCMWDEDDYPDRLETPGMEESARPGGKTI</sequence>
<organism evidence="1 2">
    <name type="scientific">Bifidobacterium adolescentis</name>
    <dbReference type="NCBI Taxonomy" id="1680"/>
    <lineage>
        <taxon>Bacteria</taxon>
        <taxon>Bacillati</taxon>
        <taxon>Actinomycetota</taxon>
        <taxon>Actinomycetes</taxon>
        <taxon>Bifidobacteriales</taxon>
        <taxon>Bifidobacteriaceae</taxon>
        <taxon>Bifidobacterium</taxon>
    </lineage>
</organism>
<evidence type="ECO:0000313" key="1">
    <source>
        <dbReference type="EMBL" id="OSG88459.1"/>
    </source>
</evidence>
<dbReference type="AlphaFoldDB" id="A0A1X2Z216"/>
<dbReference type="RefSeq" id="WP_085393193.1">
    <property type="nucleotide sequence ID" value="NZ_JBCOFK010000023.1"/>
</dbReference>
<protein>
    <submittedName>
        <fullName evidence="1">Uncharacterized protein</fullName>
    </submittedName>
</protein>